<protein>
    <submittedName>
        <fullName evidence="4">ABC transporter substrate-binding protein</fullName>
    </submittedName>
</protein>
<feature type="non-terminal residue" evidence="4">
    <location>
        <position position="373"/>
    </location>
</feature>
<evidence type="ECO:0000256" key="1">
    <source>
        <dbReference type="ARBA" id="ARBA00022729"/>
    </source>
</evidence>
<dbReference type="Pfam" id="PF00496">
    <property type="entry name" value="SBP_bac_5"/>
    <property type="match status" value="1"/>
</dbReference>
<dbReference type="GO" id="GO:1904680">
    <property type="term" value="F:peptide transmembrane transporter activity"/>
    <property type="evidence" value="ECO:0007669"/>
    <property type="project" value="TreeGrafter"/>
</dbReference>
<dbReference type="InterPro" id="IPR000914">
    <property type="entry name" value="SBP_5_dom"/>
</dbReference>
<feature type="transmembrane region" description="Helical" evidence="2">
    <location>
        <begin position="7"/>
        <end position="27"/>
    </location>
</feature>
<comment type="caution">
    <text evidence="4">The sequence shown here is derived from an EMBL/GenBank/DDBJ whole genome shotgun (WGS) entry which is preliminary data.</text>
</comment>
<dbReference type="AlphaFoldDB" id="A0A424YGM7"/>
<evidence type="ECO:0000313" key="4">
    <source>
        <dbReference type="EMBL" id="RQD77154.1"/>
    </source>
</evidence>
<dbReference type="SUPFAM" id="SSF53850">
    <property type="entry name" value="Periplasmic binding protein-like II"/>
    <property type="match status" value="1"/>
</dbReference>
<keyword evidence="2" id="KW-0472">Membrane</keyword>
<reference evidence="4 5" key="1">
    <citation type="submission" date="2018-08" db="EMBL/GenBank/DDBJ databases">
        <title>The metabolism and importance of syntrophic acetate oxidation coupled to methane or sulfide production in haloalkaline environments.</title>
        <authorList>
            <person name="Timmers P.H.A."/>
            <person name="Vavourakis C.D."/>
            <person name="Sorokin D.Y."/>
            <person name="Sinninghe Damste J.S."/>
            <person name="Muyzer G."/>
            <person name="Stams A.J.M."/>
            <person name="Plugge C.M."/>
        </authorList>
    </citation>
    <scope>NUCLEOTIDE SEQUENCE [LARGE SCALE GENOMIC DNA]</scope>
    <source>
        <strain evidence="4">MSAO_Bac1</strain>
    </source>
</reference>
<dbReference type="InterPro" id="IPR039424">
    <property type="entry name" value="SBP_5"/>
</dbReference>
<dbReference type="EMBL" id="QZAA01000081">
    <property type="protein sequence ID" value="RQD77154.1"/>
    <property type="molecule type" value="Genomic_DNA"/>
</dbReference>
<dbReference type="GO" id="GO:0015833">
    <property type="term" value="P:peptide transport"/>
    <property type="evidence" value="ECO:0007669"/>
    <property type="project" value="TreeGrafter"/>
</dbReference>
<dbReference type="PROSITE" id="PS51257">
    <property type="entry name" value="PROKAR_LIPOPROTEIN"/>
    <property type="match status" value="1"/>
</dbReference>
<dbReference type="GO" id="GO:0030288">
    <property type="term" value="C:outer membrane-bounded periplasmic space"/>
    <property type="evidence" value="ECO:0007669"/>
    <property type="project" value="TreeGrafter"/>
</dbReference>
<keyword evidence="2" id="KW-1133">Transmembrane helix</keyword>
<keyword evidence="2" id="KW-0812">Transmembrane</keyword>
<proteinExistence type="predicted"/>
<organism evidence="4 5">
    <name type="scientific">Candidatus Syntrophonatronum acetioxidans</name>
    <dbReference type="NCBI Taxonomy" id="1795816"/>
    <lineage>
        <taxon>Bacteria</taxon>
        <taxon>Bacillati</taxon>
        <taxon>Bacillota</taxon>
        <taxon>Clostridia</taxon>
        <taxon>Eubacteriales</taxon>
        <taxon>Syntrophomonadaceae</taxon>
        <taxon>Candidatus Syntrophonatronum</taxon>
    </lineage>
</organism>
<keyword evidence="1" id="KW-0732">Signal</keyword>
<sequence>MFMKNINILTVFVVLTGFFLSIFILGGCGPGETPARQGVYRIGDEQGDWGYPTPYAAYPRGPGMVRTSYIFDSLVWKDDQGFVPALAREWEHDQEGRVYTFELREGVTWHDGTPFTADDVVFTYEYMKEHPTNWADLGSVEEVVELEENRVQIKLEEPDAAFLNNIAGVVHIIPRHIWEGVEDPADFRSPEGVIGTGPYKLKDYQREKGYYQYQAFEDYYMGTPFFEELLMLKVSEPQLAVQRGDVNYVQVQPEALDQLEDTDLEIIQGTHDWNLKLMFNHQESPFDQVEFRQALAHAIDLDRLVERALRGHGLPGSPGMISPDSYWHNPDLPGYEYDLSRTEEILEGLGYRKEGNYFQREGEALSLELITSA</sequence>
<evidence type="ECO:0000313" key="5">
    <source>
        <dbReference type="Proteomes" id="UP000285138"/>
    </source>
</evidence>
<dbReference type="PANTHER" id="PTHR30290:SF64">
    <property type="entry name" value="ABC TRANSPORTER PERIPLASMIC BINDING PROTEIN"/>
    <property type="match status" value="1"/>
</dbReference>
<dbReference type="Gene3D" id="3.40.190.10">
    <property type="entry name" value="Periplasmic binding protein-like II"/>
    <property type="match status" value="1"/>
</dbReference>
<evidence type="ECO:0000259" key="3">
    <source>
        <dbReference type="Pfam" id="PF00496"/>
    </source>
</evidence>
<accession>A0A424YGM7</accession>
<dbReference type="Gene3D" id="3.10.105.10">
    <property type="entry name" value="Dipeptide-binding Protein, Domain 3"/>
    <property type="match status" value="1"/>
</dbReference>
<gene>
    <name evidence="4" type="ORF">D5R97_03040</name>
</gene>
<dbReference type="PANTHER" id="PTHR30290">
    <property type="entry name" value="PERIPLASMIC BINDING COMPONENT OF ABC TRANSPORTER"/>
    <property type="match status" value="1"/>
</dbReference>
<name>A0A424YGM7_9FIRM</name>
<feature type="domain" description="Solute-binding protein family 5" evidence="3">
    <location>
        <begin position="82"/>
        <end position="357"/>
    </location>
</feature>
<dbReference type="Gene3D" id="3.90.76.10">
    <property type="entry name" value="Dipeptide-binding Protein, Domain 1"/>
    <property type="match status" value="1"/>
</dbReference>
<dbReference type="Proteomes" id="UP000285138">
    <property type="component" value="Unassembled WGS sequence"/>
</dbReference>
<evidence type="ECO:0000256" key="2">
    <source>
        <dbReference type="SAM" id="Phobius"/>
    </source>
</evidence>
<dbReference type="GO" id="GO:0042884">
    <property type="term" value="P:microcin transport"/>
    <property type="evidence" value="ECO:0007669"/>
    <property type="project" value="TreeGrafter"/>
</dbReference>